<evidence type="ECO:0000256" key="4">
    <source>
        <dbReference type="ARBA" id="ARBA00022603"/>
    </source>
</evidence>
<name>A0A6L2Q2T9_COPFO</name>
<dbReference type="EMBL" id="BLKM01000610">
    <property type="protein sequence ID" value="GFG36157.1"/>
    <property type="molecule type" value="Genomic_DNA"/>
</dbReference>
<feature type="region of interest" description="Disordered" evidence="13">
    <location>
        <begin position="779"/>
        <end position="798"/>
    </location>
</feature>
<protein>
    <recommendedName>
        <fullName evidence="3">Small RNA 2'-O-methyltransferase</fullName>
        <ecNumber evidence="11">2.1.1.386</ecNumber>
    </recommendedName>
</protein>
<dbReference type="Proteomes" id="UP000502823">
    <property type="component" value="Unassembled WGS sequence"/>
</dbReference>
<feature type="compositionally biased region" description="Low complexity" evidence="13">
    <location>
        <begin position="659"/>
        <end position="671"/>
    </location>
</feature>
<comment type="catalytic activity">
    <reaction evidence="12">
        <text>small RNA 3'-end nucleotide + S-adenosyl-L-methionine = small RNA 3'-end 2'-O-methylnucleotide + S-adenosyl-L-homocysteine + H(+)</text>
        <dbReference type="Rhea" id="RHEA:37887"/>
        <dbReference type="Rhea" id="RHEA-COMP:10415"/>
        <dbReference type="Rhea" id="RHEA-COMP:10416"/>
        <dbReference type="ChEBI" id="CHEBI:15378"/>
        <dbReference type="ChEBI" id="CHEBI:57856"/>
        <dbReference type="ChEBI" id="CHEBI:59789"/>
        <dbReference type="ChEBI" id="CHEBI:74896"/>
        <dbReference type="ChEBI" id="CHEBI:74898"/>
        <dbReference type="EC" id="2.1.1.386"/>
    </reaction>
</comment>
<dbReference type="GO" id="GO:0034587">
    <property type="term" value="P:piRNA processing"/>
    <property type="evidence" value="ECO:0007669"/>
    <property type="project" value="TreeGrafter"/>
</dbReference>
<keyword evidence="9" id="KW-0694">RNA-binding</keyword>
<dbReference type="Gene3D" id="3.40.50.150">
    <property type="entry name" value="Vaccinia Virus protein VP39"/>
    <property type="match status" value="1"/>
</dbReference>
<evidence type="ECO:0000256" key="5">
    <source>
        <dbReference type="ARBA" id="ARBA00022679"/>
    </source>
</evidence>
<keyword evidence="16" id="KW-1185">Reference proteome</keyword>
<evidence type="ECO:0000313" key="15">
    <source>
        <dbReference type="EMBL" id="GFG36157.1"/>
    </source>
</evidence>
<dbReference type="PANTHER" id="PTHR21404">
    <property type="entry name" value="HEN1"/>
    <property type="match status" value="1"/>
</dbReference>
<dbReference type="GO" id="GO:0046872">
    <property type="term" value="F:metal ion binding"/>
    <property type="evidence" value="ECO:0007669"/>
    <property type="project" value="UniProtKB-KW"/>
</dbReference>
<dbReference type="InParanoid" id="A0A6L2Q2T9"/>
<evidence type="ECO:0000256" key="8">
    <source>
        <dbReference type="ARBA" id="ARBA00022842"/>
    </source>
</evidence>
<keyword evidence="5" id="KW-0808">Transferase</keyword>
<dbReference type="GO" id="GO:0003723">
    <property type="term" value="F:RNA binding"/>
    <property type="evidence" value="ECO:0007669"/>
    <property type="project" value="UniProtKB-KW"/>
</dbReference>
<sequence>MIVLFHTCVIVTRLFLRVISEFTFRKSQNVSEKQETNLSFSLTGSNIMIGEARFEPAEGILFFPPVYVQRYTAVKNVLEDDRWHGKIRKVVDFGCAEFGFFLYMKHIPGLQEVVSVDIDYEVLNHYCCRAAPLNADYLNARQEPLTVRVLAGSIADRDPRLLGTDAVICIELIEHLYPSTLEAVPYTVFGFIQPLIAIFTTPNSDFNVLFPDLAGFRHPDHKFEWSRFQFEDWATNITTRYPAYTVKFQGIGQGPKGTEVHGCCSQMAVFFKLSHFTPALINHPTSQHQDLEAEECEETYLVVREYKYPFFVDKRTNEEKILHEAGYYIRFLANSEEYWSDMKIQIPLKHIMPHLPMCNSVSVLRNILKEANWEIVGQTQDDEAVLYLRDREYESSADESGDLYCDENERVESLRASDYVEELWDLLPTVSNHECGNLATSHLVEEVNTVLRESWSCGVTEPQDDVQSQSDGVLELQNVIVSSSDSFNSREDEAHALCDIVKCNGRVIRYESVQSTPLRDNLSMRNAQGSMQWTSQHSCSFSTDLNSKDDNFQLLTDLEPELVEQTFIPSVGHTNSEEVFEFSEIDETGVTLHVESSRVLEFEKCSDTEALVNHKSDTYKKVGKFLSLCSYSDDREVNAERQNAQHFEHQVSASHLKTSSINMSSESSNSDRSTEKLSNVYKSSCAEESMSVELYFHLMQEITDGCTSQTVTSQPLKFGSASSSVQESSQDRSLVESCSFDEQNEKAGDSGYPNSFSVQDMDMDLTPQQVDELTTESEEAITEDSEYYESESSEESDHIDNHNGHLFRFNHEVLYDPMGLVENGDVANNNRDREGNNAVAVIQAPPQPHEANGPPDEAFIPLLAAAEDFDNDNDVILPDDDEAFPHWLLHLLDLAHHGLGDVQNYMIPPVGGGAFLMPDEGVGDIDSEDDNYIDNVAASSSSNEMDDNEGALNDFDNDEFLVPGCSDEGAGPVTYKHGV</sequence>
<dbReference type="GO" id="GO:0005634">
    <property type="term" value="C:nucleus"/>
    <property type="evidence" value="ECO:0007669"/>
    <property type="project" value="TreeGrafter"/>
</dbReference>
<dbReference type="InterPro" id="IPR029063">
    <property type="entry name" value="SAM-dependent_MTases_sf"/>
</dbReference>
<evidence type="ECO:0000256" key="3">
    <source>
        <dbReference type="ARBA" id="ARBA00021330"/>
    </source>
</evidence>
<dbReference type="GO" id="GO:0090486">
    <property type="term" value="F:small RNA 2'-O-methyltransferase activity"/>
    <property type="evidence" value="ECO:0007669"/>
    <property type="project" value="UniProtKB-EC"/>
</dbReference>
<evidence type="ECO:0000256" key="12">
    <source>
        <dbReference type="ARBA" id="ARBA00048418"/>
    </source>
</evidence>
<comment type="caution">
    <text evidence="15">The sequence shown here is derived from an EMBL/GenBank/DDBJ whole genome shotgun (WGS) entry which is preliminary data.</text>
</comment>
<keyword evidence="10" id="KW-0943">RNA-mediated gene silencing</keyword>
<reference evidence="16" key="1">
    <citation type="submission" date="2020-01" db="EMBL/GenBank/DDBJ databases">
        <title>Draft genome sequence of the Termite Coptotermes fromosanus.</title>
        <authorList>
            <person name="Itakura S."/>
            <person name="Yosikawa Y."/>
            <person name="Umezawa K."/>
        </authorList>
    </citation>
    <scope>NUCLEOTIDE SEQUENCE [LARGE SCALE GENOMIC DNA]</scope>
</reference>
<keyword evidence="8" id="KW-0460">Magnesium</keyword>
<evidence type="ECO:0000256" key="10">
    <source>
        <dbReference type="ARBA" id="ARBA00023158"/>
    </source>
</evidence>
<comment type="cofactor">
    <cofactor evidence="1">
        <name>Mg(2+)</name>
        <dbReference type="ChEBI" id="CHEBI:18420"/>
    </cofactor>
</comment>
<evidence type="ECO:0000256" key="2">
    <source>
        <dbReference type="ARBA" id="ARBA00009026"/>
    </source>
</evidence>
<feature type="region of interest" description="Disordered" evidence="13">
    <location>
        <begin position="651"/>
        <end position="675"/>
    </location>
</feature>
<feature type="compositionally biased region" description="Acidic residues" evidence="13">
    <location>
        <begin position="779"/>
        <end position="794"/>
    </location>
</feature>
<evidence type="ECO:0000256" key="14">
    <source>
        <dbReference type="SAM" id="SignalP"/>
    </source>
</evidence>
<comment type="similarity">
    <text evidence="2">Belongs to the methyltransferase superfamily. HEN1 family.</text>
</comment>
<keyword evidence="7" id="KW-0479">Metal-binding</keyword>
<evidence type="ECO:0000256" key="9">
    <source>
        <dbReference type="ARBA" id="ARBA00022884"/>
    </source>
</evidence>
<dbReference type="SUPFAM" id="SSF53335">
    <property type="entry name" value="S-adenosyl-L-methionine-dependent methyltransferases"/>
    <property type="match status" value="1"/>
</dbReference>
<dbReference type="OrthoDB" id="2154311at2759"/>
<dbReference type="EC" id="2.1.1.386" evidence="11"/>
<dbReference type="InterPro" id="IPR026610">
    <property type="entry name" value="Hen1"/>
</dbReference>
<dbReference type="GO" id="GO:0001510">
    <property type="term" value="P:RNA methylation"/>
    <property type="evidence" value="ECO:0007669"/>
    <property type="project" value="InterPro"/>
</dbReference>
<keyword evidence="6" id="KW-0949">S-adenosyl-L-methionine</keyword>
<evidence type="ECO:0000256" key="1">
    <source>
        <dbReference type="ARBA" id="ARBA00001946"/>
    </source>
</evidence>
<evidence type="ECO:0000256" key="6">
    <source>
        <dbReference type="ARBA" id="ARBA00022691"/>
    </source>
</evidence>
<evidence type="ECO:0000256" key="11">
    <source>
        <dbReference type="ARBA" id="ARBA00035025"/>
    </source>
</evidence>
<feature type="signal peptide" evidence="14">
    <location>
        <begin position="1"/>
        <end position="20"/>
    </location>
</feature>
<dbReference type="GO" id="GO:0005737">
    <property type="term" value="C:cytoplasm"/>
    <property type="evidence" value="ECO:0007669"/>
    <property type="project" value="TreeGrafter"/>
</dbReference>
<dbReference type="GO" id="GO:0030422">
    <property type="term" value="P:siRNA processing"/>
    <property type="evidence" value="ECO:0007669"/>
    <property type="project" value="TreeGrafter"/>
</dbReference>
<evidence type="ECO:0000256" key="13">
    <source>
        <dbReference type="SAM" id="MobiDB-lite"/>
    </source>
</evidence>
<dbReference type="FunFam" id="3.40.50.150:FF:000124">
    <property type="entry name" value="HEN methyltransferase 1"/>
    <property type="match status" value="1"/>
</dbReference>
<evidence type="ECO:0000313" key="16">
    <source>
        <dbReference type="Proteomes" id="UP000502823"/>
    </source>
</evidence>
<organism evidence="15 16">
    <name type="scientific">Coptotermes formosanus</name>
    <name type="common">Formosan subterranean termite</name>
    <dbReference type="NCBI Taxonomy" id="36987"/>
    <lineage>
        <taxon>Eukaryota</taxon>
        <taxon>Metazoa</taxon>
        <taxon>Ecdysozoa</taxon>
        <taxon>Arthropoda</taxon>
        <taxon>Hexapoda</taxon>
        <taxon>Insecta</taxon>
        <taxon>Pterygota</taxon>
        <taxon>Neoptera</taxon>
        <taxon>Polyneoptera</taxon>
        <taxon>Dictyoptera</taxon>
        <taxon>Blattodea</taxon>
        <taxon>Blattoidea</taxon>
        <taxon>Termitoidae</taxon>
        <taxon>Rhinotermitidae</taxon>
        <taxon>Coptotermes</taxon>
    </lineage>
</organism>
<proteinExistence type="inferred from homology"/>
<accession>A0A6L2Q2T9</accession>
<keyword evidence="4" id="KW-0489">Methyltransferase</keyword>
<evidence type="ECO:0000256" key="7">
    <source>
        <dbReference type="ARBA" id="ARBA00022723"/>
    </source>
</evidence>
<keyword evidence="14" id="KW-0732">Signal</keyword>
<dbReference type="AlphaFoldDB" id="A0A6L2Q2T9"/>
<dbReference type="PANTHER" id="PTHR21404:SF3">
    <property type="entry name" value="SMALL RNA 2'-O-METHYLTRANSFERASE"/>
    <property type="match status" value="1"/>
</dbReference>
<feature type="chain" id="PRO_5026665788" description="Small RNA 2'-O-methyltransferase" evidence="14">
    <location>
        <begin position="21"/>
        <end position="979"/>
    </location>
</feature>
<gene>
    <name evidence="15" type="ORF">Cfor_10793</name>
</gene>